<proteinExistence type="predicted"/>
<protein>
    <submittedName>
        <fullName evidence="1">Uncharacterized protein</fullName>
    </submittedName>
</protein>
<dbReference type="AlphaFoldDB" id="A0A2M7V266"/>
<comment type="caution">
    <text evidence="1">The sequence shown here is derived from an EMBL/GenBank/DDBJ whole genome shotgun (WGS) entry which is preliminary data.</text>
</comment>
<accession>A0A2M7V266</accession>
<reference evidence="2" key="1">
    <citation type="submission" date="2017-09" db="EMBL/GenBank/DDBJ databases">
        <title>Depth-based differentiation of microbial function through sediment-hosted aquifers and enrichment of novel symbionts in the deep terrestrial subsurface.</title>
        <authorList>
            <person name="Probst A.J."/>
            <person name="Ladd B."/>
            <person name="Jarett J.K."/>
            <person name="Geller-Mcgrath D.E."/>
            <person name="Sieber C.M.K."/>
            <person name="Emerson J.B."/>
            <person name="Anantharaman K."/>
            <person name="Thomas B.C."/>
            <person name="Malmstrom R."/>
            <person name="Stieglmeier M."/>
            <person name="Klingl A."/>
            <person name="Woyke T."/>
            <person name="Ryan C.M."/>
            <person name="Banfield J.F."/>
        </authorList>
    </citation>
    <scope>NUCLEOTIDE SEQUENCE [LARGE SCALE GENOMIC DNA]</scope>
</reference>
<dbReference type="Proteomes" id="UP000230078">
    <property type="component" value="Unassembled WGS sequence"/>
</dbReference>
<gene>
    <name evidence="1" type="ORF">COX83_04125</name>
</gene>
<organism evidence="1 2">
    <name type="scientific">Candidatus Magasanikbacteria bacterium CG_4_10_14_0_2_um_filter_41_31</name>
    <dbReference type="NCBI Taxonomy" id="1974639"/>
    <lineage>
        <taxon>Bacteria</taxon>
        <taxon>Candidatus Magasanikiibacteriota</taxon>
    </lineage>
</organism>
<name>A0A2M7V266_9BACT</name>
<sequence length="141" mass="14913">MAELGVGLLQGDAEHLAQLGKGERALDGRCVWLGDDGLDAERSSTAFVLSVREGENQAVIGGGWGGDFTEVPSVVVRAMSSSLQLVPVVRCRTKAVLHRGRVQLSRVGVTPVHAVLAHASADDHVLEDAEIAQECLEAEFS</sequence>
<evidence type="ECO:0000313" key="2">
    <source>
        <dbReference type="Proteomes" id="UP000230078"/>
    </source>
</evidence>
<evidence type="ECO:0000313" key="1">
    <source>
        <dbReference type="EMBL" id="PIZ92501.1"/>
    </source>
</evidence>
<dbReference type="EMBL" id="PFPI01000058">
    <property type="protein sequence ID" value="PIZ92501.1"/>
    <property type="molecule type" value="Genomic_DNA"/>
</dbReference>